<dbReference type="GO" id="GO:0042157">
    <property type="term" value="P:lipoprotein metabolic process"/>
    <property type="evidence" value="ECO:0007669"/>
    <property type="project" value="InterPro"/>
</dbReference>
<evidence type="ECO:0000313" key="4">
    <source>
        <dbReference type="EMBL" id="CAL1264695.1"/>
    </source>
</evidence>
<dbReference type="InterPro" id="IPR008405">
    <property type="entry name" value="ApoL"/>
</dbReference>
<keyword evidence="5" id="KW-1185">Reference proteome</keyword>
<gene>
    <name evidence="4" type="ORF">LARSCL_LOCUS2112</name>
</gene>
<keyword evidence="3" id="KW-0472">Membrane</keyword>
<keyword evidence="3" id="KW-0812">Transmembrane</keyword>
<dbReference type="GO" id="GO:0005576">
    <property type="term" value="C:extracellular region"/>
    <property type="evidence" value="ECO:0007669"/>
    <property type="project" value="InterPro"/>
</dbReference>
<protein>
    <recommendedName>
        <fullName evidence="6">Transmembrane protein</fullName>
    </recommendedName>
</protein>
<comment type="caution">
    <text evidence="4">The sequence shown here is derived from an EMBL/GenBank/DDBJ whole genome shotgun (WGS) entry which is preliminary data.</text>
</comment>
<dbReference type="PANTHER" id="PTHR14096:SF28">
    <property type="entry name" value="APOLIPOPROTEIN L, 1-RELATED"/>
    <property type="match status" value="1"/>
</dbReference>
<dbReference type="Proteomes" id="UP001497382">
    <property type="component" value="Unassembled WGS sequence"/>
</dbReference>
<dbReference type="GO" id="GO:0006869">
    <property type="term" value="P:lipid transport"/>
    <property type="evidence" value="ECO:0007669"/>
    <property type="project" value="InterPro"/>
</dbReference>
<comment type="similarity">
    <text evidence="1">Belongs to the apolipoprotein L family.</text>
</comment>
<feature type="transmembrane region" description="Helical" evidence="3">
    <location>
        <begin position="296"/>
        <end position="319"/>
    </location>
</feature>
<sequence>MGATNLFEMFFIPSMGGLNLGFSDQERELAETVHSIALTEINRHLKASEIDPDFGKGDDDAIYSERIELSRKNLNRIFELLAKARDARQEFLENYPDWCVLRKEAIQKLTEIEQTIQTEKFWCNVGKMAGHVIGGAGAVALVGAFFFPPAAPAAILPACLSGIAPFVPSFLLPAAPAIVSPLVVNGGIAAGVGGFSSLGTKATEVILLRQRMEAAKKVLQGDKRAFAYMENWFKHTKELIDAVEDVIGFDVIKQLHEDIDALFVGIKRLNDLKNRTPGWLKAAVKFCVRQMLTGKLFAKCLGSGLIAVIVTFMFVVVLLSRRNRFLFKCVVKTKELMNMFYIDIDAVSELARVFAAVTVAGASAIEYIPVEAAKQVSLGVFAGLGFAISAANIVLTSIDIKNGSTCKQREEVKKAVEKLQEELDLLQQIYDAVGTTEVLSKQNSLTSEIQDSEEVSHTTHEKFQEELGLCEEFYESEDIMQNLTLFNET</sequence>
<feature type="coiled-coil region" evidence="2">
    <location>
        <begin position="402"/>
        <end position="436"/>
    </location>
</feature>
<reference evidence="4 5" key="1">
    <citation type="submission" date="2024-04" db="EMBL/GenBank/DDBJ databases">
        <authorList>
            <person name="Rising A."/>
            <person name="Reimegard J."/>
            <person name="Sonavane S."/>
            <person name="Akerstrom W."/>
            <person name="Nylinder S."/>
            <person name="Hedman E."/>
            <person name="Kallberg Y."/>
        </authorList>
    </citation>
    <scope>NUCLEOTIDE SEQUENCE [LARGE SCALE GENOMIC DNA]</scope>
</reference>
<proteinExistence type="inferred from homology"/>
<dbReference type="EMBL" id="CAXIEN010000014">
    <property type="protein sequence ID" value="CAL1264695.1"/>
    <property type="molecule type" value="Genomic_DNA"/>
</dbReference>
<evidence type="ECO:0008006" key="6">
    <source>
        <dbReference type="Google" id="ProtNLM"/>
    </source>
</evidence>
<evidence type="ECO:0000256" key="2">
    <source>
        <dbReference type="SAM" id="Coils"/>
    </source>
</evidence>
<dbReference type="GO" id="GO:0016020">
    <property type="term" value="C:membrane"/>
    <property type="evidence" value="ECO:0007669"/>
    <property type="project" value="TreeGrafter"/>
</dbReference>
<dbReference type="PANTHER" id="PTHR14096">
    <property type="entry name" value="APOLIPOPROTEIN L"/>
    <property type="match status" value="1"/>
</dbReference>
<name>A0AAV1YZU9_9ARAC</name>
<evidence type="ECO:0000313" key="5">
    <source>
        <dbReference type="Proteomes" id="UP001497382"/>
    </source>
</evidence>
<evidence type="ECO:0000256" key="3">
    <source>
        <dbReference type="SAM" id="Phobius"/>
    </source>
</evidence>
<dbReference type="AlphaFoldDB" id="A0AAV1YZU9"/>
<accession>A0AAV1YZU9</accession>
<feature type="transmembrane region" description="Helical" evidence="3">
    <location>
        <begin position="376"/>
        <end position="395"/>
    </location>
</feature>
<dbReference type="GO" id="GO:0008289">
    <property type="term" value="F:lipid binding"/>
    <property type="evidence" value="ECO:0007669"/>
    <property type="project" value="InterPro"/>
</dbReference>
<keyword evidence="3" id="KW-1133">Transmembrane helix</keyword>
<organism evidence="4 5">
    <name type="scientific">Larinioides sclopetarius</name>
    <dbReference type="NCBI Taxonomy" id="280406"/>
    <lineage>
        <taxon>Eukaryota</taxon>
        <taxon>Metazoa</taxon>
        <taxon>Ecdysozoa</taxon>
        <taxon>Arthropoda</taxon>
        <taxon>Chelicerata</taxon>
        <taxon>Arachnida</taxon>
        <taxon>Araneae</taxon>
        <taxon>Araneomorphae</taxon>
        <taxon>Entelegynae</taxon>
        <taxon>Araneoidea</taxon>
        <taxon>Araneidae</taxon>
        <taxon>Larinioides</taxon>
    </lineage>
</organism>
<evidence type="ECO:0000256" key="1">
    <source>
        <dbReference type="ARBA" id="ARBA00010090"/>
    </source>
</evidence>
<keyword evidence="2" id="KW-0175">Coiled coil</keyword>